<dbReference type="WBParaSite" id="ECPE_0001679501-mRNA-1">
    <property type="protein sequence ID" value="ECPE_0001679501-mRNA-1"/>
    <property type="gene ID" value="ECPE_0001679501"/>
</dbReference>
<dbReference type="Proteomes" id="UP000272942">
    <property type="component" value="Unassembled WGS sequence"/>
</dbReference>
<protein>
    <submittedName>
        <fullName evidence="3">Transposase</fullName>
    </submittedName>
</protein>
<sequence length="134" mass="14956">MYQSRLCSADPASRLDLGNLIINMQNCNIALKHREYPSDLDALHTSESIVRCLPAETQTAWATEADRIEKRNREATFDELAQFIGCQSDIGNSRFGQLEKESIRTARPLTNLTPSGSRGSLNPTQLGEHQLILI</sequence>
<reference evidence="3" key="1">
    <citation type="submission" date="2016-06" db="UniProtKB">
        <authorList>
            <consortium name="WormBaseParasite"/>
        </authorList>
    </citation>
    <scope>IDENTIFICATION</scope>
</reference>
<evidence type="ECO:0000313" key="2">
    <source>
        <dbReference type="Proteomes" id="UP000272942"/>
    </source>
</evidence>
<organism evidence="3">
    <name type="scientific">Echinostoma caproni</name>
    <dbReference type="NCBI Taxonomy" id="27848"/>
    <lineage>
        <taxon>Eukaryota</taxon>
        <taxon>Metazoa</taxon>
        <taxon>Spiralia</taxon>
        <taxon>Lophotrochozoa</taxon>
        <taxon>Platyhelminthes</taxon>
        <taxon>Trematoda</taxon>
        <taxon>Digenea</taxon>
        <taxon>Plagiorchiida</taxon>
        <taxon>Echinostomata</taxon>
        <taxon>Echinostomatoidea</taxon>
        <taxon>Echinostomatidae</taxon>
        <taxon>Echinostoma</taxon>
    </lineage>
</organism>
<proteinExistence type="predicted"/>
<accession>A0A183BC17</accession>
<keyword evidence="2" id="KW-1185">Reference proteome</keyword>
<reference evidence="1 2" key="2">
    <citation type="submission" date="2018-11" db="EMBL/GenBank/DDBJ databases">
        <authorList>
            <consortium name="Pathogen Informatics"/>
        </authorList>
    </citation>
    <scope>NUCLEOTIDE SEQUENCE [LARGE SCALE GENOMIC DNA]</scope>
    <source>
        <strain evidence="1 2">Egypt</strain>
    </source>
</reference>
<dbReference type="EMBL" id="UZAN01065690">
    <property type="protein sequence ID" value="VDP94024.1"/>
    <property type="molecule type" value="Genomic_DNA"/>
</dbReference>
<evidence type="ECO:0000313" key="1">
    <source>
        <dbReference type="EMBL" id="VDP94024.1"/>
    </source>
</evidence>
<gene>
    <name evidence="1" type="ORF">ECPE_LOCUS16752</name>
</gene>
<dbReference type="AlphaFoldDB" id="A0A183BC17"/>
<evidence type="ECO:0000313" key="3">
    <source>
        <dbReference type="WBParaSite" id="ECPE_0001679501-mRNA-1"/>
    </source>
</evidence>
<name>A0A183BC17_9TREM</name>
<dbReference type="OrthoDB" id="10068075at2759"/>